<dbReference type="KEGG" id="glo:Glov_0494"/>
<protein>
    <submittedName>
        <fullName evidence="2">Uncharacterized protein</fullName>
    </submittedName>
</protein>
<keyword evidence="1" id="KW-1133">Transmembrane helix</keyword>
<dbReference type="AlphaFoldDB" id="B3E2G9"/>
<sequence>MALQGALFRWLIFGSPTYCVYACVAKLLAAWIASLNWHRNKGAATVKFIPLLFLVLLVAGCSHGPLHEKDYQRWWCEKHGGELEHRLPDNTRVDCLTKEYALEVEYAPKWAESIGQALYYGQSTGRKPAVLVIVRDKDDERFLKRLRAVAKEQGIKVWTVRPKDLE</sequence>
<dbReference type="EMBL" id="CP001089">
    <property type="protein sequence ID" value="ACD94222.1"/>
    <property type="molecule type" value="Genomic_DNA"/>
</dbReference>
<keyword evidence="1" id="KW-0472">Membrane</keyword>
<dbReference type="STRING" id="398767.Glov_0494"/>
<keyword evidence="3" id="KW-1185">Reference proteome</keyword>
<feature type="transmembrane region" description="Helical" evidence="1">
    <location>
        <begin position="44"/>
        <end position="63"/>
    </location>
</feature>
<dbReference type="eggNOG" id="ENOG50331BY">
    <property type="taxonomic scope" value="Bacteria"/>
</dbReference>
<proteinExistence type="predicted"/>
<evidence type="ECO:0000313" key="3">
    <source>
        <dbReference type="Proteomes" id="UP000002420"/>
    </source>
</evidence>
<reference evidence="2 3" key="1">
    <citation type="submission" date="2008-05" db="EMBL/GenBank/DDBJ databases">
        <title>Complete sequence of chromosome of Geobacter lovleyi SZ.</title>
        <authorList>
            <consortium name="US DOE Joint Genome Institute"/>
            <person name="Lucas S."/>
            <person name="Copeland A."/>
            <person name="Lapidus A."/>
            <person name="Glavina del Rio T."/>
            <person name="Dalin E."/>
            <person name="Tice H."/>
            <person name="Bruce D."/>
            <person name="Goodwin L."/>
            <person name="Pitluck S."/>
            <person name="Chertkov O."/>
            <person name="Meincke L."/>
            <person name="Brettin T."/>
            <person name="Detter J.C."/>
            <person name="Han C."/>
            <person name="Tapia R."/>
            <person name="Kuske C.R."/>
            <person name="Schmutz J."/>
            <person name="Larimer F."/>
            <person name="Land M."/>
            <person name="Hauser L."/>
            <person name="Kyrpides N."/>
            <person name="Mikhailova N."/>
            <person name="Sung Y."/>
            <person name="Fletcher K.E."/>
            <person name="Ritalahti K.M."/>
            <person name="Loeffler F.E."/>
            <person name="Richardson P."/>
        </authorList>
    </citation>
    <scope>NUCLEOTIDE SEQUENCE [LARGE SCALE GENOMIC DNA]</scope>
    <source>
        <strain evidence="3">ATCC BAA-1151 / DSM 17278 / SZ</strain>
    </source>
</reference>
<name>B3E2G9_TRIL1</name>
<gene>
    <name evidence="2" type="ordered locus">Glov_0494</name>
</gene>
<evidence type="ECO:0000256" key="1">
    <source>
        <dbReference type="SAM" id="Phobius"/>
    </source>
</evidence>
<keyword evidence="1" id="KW-0812">Transmembrane</keyword>
<evidence type="ECO:0000313" key="2">
    <source>
        <dbReference type="EMBL" id="ACD94222.1"/>
    </source>
</evidence>
<dbReference type="Proteomes" id="UP000002420">
    <property type="component" value="Chromosome"/>
</dbReference>
<organism evidence="2 3">
    <name type="scientific">Trichlorobacter lovleyi (strain ATCC BAA-1151 / DSM 17278 / SZ)</name>
    <name type="common">Geobacter lovleyi</name>
    <dbReference type="NCBI Taxonomy" id="398767"/>
    <lineage>
        <taxon>Bacteria</taxon>
        <taxon>Pseudomonadati</taxon>
        <taxon>Thermodesulfobacteriota</taxon>
        <taxon>Desulfuromonadia</taxon>
        <taxon>Geobacterales</taxon>
        <taxon>Geobacteraceae</taxon>
        <taxon>Trichlorobacter</taxon>
    </lineage>
</organism>
<accession>B3E2G9</accession>
<dbReference type="HOGENOM" id="CLU_136106_0_0_7"/>
<feature type="transmembrane region" description="Helical" evidence="1">
    <location>
        <begin position="7"/>
        <end position="32"/>
    </location>
</feature>